<keyword evidence="6 12" id="KW-0808">Transferase</keyword>
<dbReference type="Pfam" id="PF08541">
    <property type="entry name" value="ACP_syn_III_C"/>
    <property type="match status" value="1"/>
</dbReference>
<dbReference type="InterPro" id="IPR016039">
    <property type="entry name" value="Thiolase-like"/>
</dbReference>
<proteinExistence type="inferred from homology"/>
<accession>A0A7V4E346</accession>
<dbReference type="GO" id="GO:0033818">
    <property type="term" value="F:beta-ketoacyl-acyl-carrier-protein synthase III activity"/>
    <property type="evidence" value="ECO:0007669"/>
    <property type="project" value="UniProtKB-UniRule"/>
</dbReference>
<keyword evidence="10 12" id="KW-0012">Acyltransferase</keyword>
<comment type="domain">
    <text evidence="12">The last Arg residue of the ACP-binding site is essential for the weak association between ACP/AcpP and FabH.</text>
</comment>
<keyword evidence="7 12" id="KW-0276">Fatty acid metabolism</keyword>
<keyword evidence="8 12" id="KW-0443">Lipid metabolism</keyword>
<dbReference type="PANTHER" id="PTHR34069:SF2">
    <property type="entry name" value="BETA-KETOACYL-[ACYL-CARRIER-PROTEIN] SYNTHASE III"/>
    <property type="match status" value="1"/>
</dbReference>
<dbReference type="InterPro" id="IPR013751">
    <property type="entry name" value="ACP_syn_III_N"/>
</dbReference>
<dbReference type="InterPro" id="IPR013747">
    <property type="entry name" value="ACP_syn_III_C"/>
</dbReference>
<evidence type="ECO:0000259" key="13">
    <source>
        <dbReference type="Pfam" id="PF08541"/>
    </source>
</evidence>
<dbReference type="GO" id="GO:0004315">
    <property type="term" value="F:3-oxoacyl-[acyl-carrier-protein] synthase activity"/>
    <property type="evidence" value="ECO:0007669"/>
    <property type="project" value="InterPro"/>
</dbReference>
<dbReference type="SUPFAM" id="SSF53901">
    <property type="entry name" value="Thiolase-like"/>
    <property type="match status" value="1"/>
</dbReference>
<dbReference type="GO" id="GO:0005737">
    <property type="term" value="C:cytoplasm"/>
    <property type="evidence" value="ECO:0007669"/>
    <property type="project" value="UniProtKB-SubCell"/>
</dbReference>
<evidence type="ECO:0000256" key="2">
    <source>
        <dbReference type="ARBA" id="ARBA00008642"/>
    </source>
</evidence>
<dbReference type="FunFam" id="3.40.47.10:FF:000004">
    <property type="entry name" value="3-oxoacyl-[acyl-carrier-protein] synthase 3"/>
    <property type="match status" value="1"/>
</dbReference>
<dbReference type="EC" id="2.3.1.180" evidence="3 12"/>
<gene>
    <name evidence="12" type="primary">fabH</name>
    <name evidence="15" type="ORF">ENU74_05325</name>
</gene>
<feature type="active site" evidence="12">
    <location>
        <position position="113"/>
    </location>
</feature>
<keyword evidence="12" id="KW-0511">Multifunctional enzyme</keyword>
<dbReference type="PANTHER" id="PTHR34069">
    <property type="entry name" value="3-OXOACYL-[ACYL-CARRIER-PROTEIN] SYNTHASE 3"/>
    <property type="match status" value="1"/>
</dbReference>
<dbReference type="CDD" id="cd00830">
    <property type="entry name" value="KAS_III"/>
    <property type="match status" value="1"/>
</dbReference>
<feature type="domain" description="Beta-ketoacyl-[acyl-carrier-protein] synthase III C-terminal" evidence="13">
    <location>
        <begin position="237"/>
        <end position="326"/>
    </location>
</feature>
<comment type="subcellular location">
    <subcellularLocation>
        <location evidence="12">Cytoplasm</location>
    </subcellularLocation>
</comment>
<dbReference type="GO" id="GO:0044550">
    <property type="term" value="P:secondary metabolite biosynthetic process"/>
    <property type="evidence" value="ECO:0007669"/>
    <property type="project" value="TreeGrafter"/>
</dbReference>
<sequence>MIKVKIVGTGSYLPEKVINNFDLEKMVDTTDEWITERTGIKERRIAAEHEATSDLCYQAALRALEMAQIKPEEIDLIIVATSTPDTVYPSTACWLQKRLKIKGQGAFDISAGCSGFLYAFLVAGSLIAAKVAKKVLVCGGEVMSKVVNWEDRATCVLFGDGAGACVLVPSNGDSGILSANLGADGSLAELLYQPAGGTRMPASEKTVKEKLHYVHMKGREVFKHAVIWMGKAAEKALKDANVTVEEIKLFIPHQANMRIIQATNERAKIPKEKTYIVLHKYGNMSAATIPVALDEAYRSGKIKDGDLILMSAFGTGFTWAGMVYKW</sequence>
<evidence type="ECO:0000256" key="11">
    <source>
        <dbReference type="ARBA" id="ARBA00051096"/>
    </source>
</evidence>
<dbReference type="UniPathway" id="UPA00094"/>
<dbReference type="Pfam" id="PF08545">
    <property type="entry name" value="ACP_syn_III"/>
    <property type="match status" value="1"/>
</dbReference>
<comment type="catalytic activity">
    <reaction evidence="11">
        <text>malonyl-[ACP] + acetyl-CoA + H(+) = 3-oxobutanoyl-[ACP] + CO2 + CoA</text>
        <dbReference type="Rhea" id="RHEA:12080"/>
        <dbReference type="Rhea" id="RHEA-COMP:9623"/>
        <dbReference type="Rhea" id="RHEA-COMP:9625"/>
        <dbReference type="ChEBI" id="CHEBI:15378"/>
        <dbReference type="ChEBI" id="CHEBI:16526"/>
        <dbReference type="ChEBI" id="CHEBI:57287"/>
        <dbReference type="ChEBI" id="CHEBI:57288"/>
        <dbReference type="ChEBI" id="CHEBI:78449"/>
        <dbReference type="ChEBI" id="CHEBI:78450"/>
        <dbReference type="EC" id="2.3.1.180"/>
    </reaction>
    <physiologicalReaction direction="left-to-right" evidence="11">
        <dbReference type="Rhea" id="RHEA:12081"/>
    </physiologicalReaction>
</comment>
<evidence type="ECO:0000256" key="7">
    <source>
        <dbReference type="ARBA" id="ARBA00022832"/>
    </source>
</evidence>
<dbReference type="HAMAP" id="MF_01815">
    <property type="entry name" value="FabH"/>
    <property type="match status" value="1"/>
</dbReference>
<reference evidence="15" key="1">
    <citation type="journal article" date="2020" name="mSystems">
        <title>Genome- and Community-Level Interaction Insights into Carbon Utilization and Element Cycling Functions of Hydrothermarchaeota in Hydrothermal Sediment.</title>
        <authorList>
            <person name="Zhou Z."/>
            <person name="Liu Y."/>
            <person name="Xu W."/>
            <person name="Pan J."/>
            <person name="Luo Z.H."/>
            <person name="Li M."/>
        </authorList>
    </citation>
    <scope>NUCLEOTIDE SEQUENCE [LARGE SCALE GENOMIC DNA]</scope>
    <source>
        <strain evidence="15">SpSt-697</strain>
    </source>
</reference>
<comment type="pathway">
    <text evidence="1 12">Lipid metabolism; fatty acid biosynthesis.</text>
</comment>
<feature type="domain" description="Beta-ketoacyl-[acyl-carrier-protein] synthase III N-terminal" evidence="14">
    <location>
        <begin position="107"/>
        <end position="185"/>
    </location>
</feature>
<evidence type="ECO:0000256" key="6">
    <source>
        <dbReference type="ARBA" id="ARBA00022679"/>
    </source>
</evidence>
<dbReference type="GO" id="GO:0006633">
    <property type="term" value="P:fatty acid biosynthetic process"/>
    <property type="evidence" value="ECO:0007669"/>
    <property type="project" value="UniProtKB-UniRule"/>
</dbReference>
<evidence type="ECO:0000256" key="10">
    <source>
        <dbReference type="ARBA" id="ARBA00023315"/>
    </source>
</evidence>
<comment type="caution">
    <text evidence="15">The sequence shown here is derived from an EMBL/GenBank/DDBJ whole genome shotgun (WGS) entry which is preliminary data.</text>
</comment>
<evidence type="ECO:0000256" key="9">
    <source>
        <dbReference type="ARBA" id="ARBA00023160"/>
    </source>
</evidence>
<keyword evidence="4 12" id="KW-0963">Cytoplasm</keyword>
<keyword evidence="5 12" id="KW-0444">Lipid biosynthesis</keyword>
<keyword evidence="9 12" id="KW-0275">Fatty acid biosynthesis</keyword>
<dbReference type="InterPro" id="IPR004655">
    <property type="entry name" value="FabH"/>
</dbReference>
<feature type="region of interest" description="ACP-binding" evidence="12">
    <location>
        <begin position="254"/>
        <end position="258"/>
    </location>
</feature>
<feature type="active site" evidence="12">
    <location>
        <position position="283"/>
    </location>
</feature>
<feature type="active site" evidence="12">
    <location>
        <position position="253"/>
    </location>
</feature>
<name>A0A7V4E346_UNCW3</name>
<dbReference type="EMBL" id="DTDR01000130">
    <property type="protein sequence ID" value="HGK63991.1"/>
    <property type="molecule type" value="Genomic_DNA"/>
</dbReference>
<comment type="function">
    <text evidence="12">Catalyzes the condensation reaction of fatty acid synthesis by the addition to an acyl acceptor of two carbons from malonyl-ACP. Catalyzes the first condensation reaction which initiates fatty acid synthesis and may therefore play a role in governing the total rate of fatty acid production. Possesses both acetoacetyl-ACP synthase and acetyl transacylase activities. Its substrate specificity determines the biosynthesis of branched-chain and/or straight-chain of fatty acids.</text>
</comment>
<evidence type="ECO:0000256" key="8">
    <source>
        <dbReference type="ARBA" id="ARBA00023098"/>
    </source>
</evidence>
<organism evidence="15">
    <name type="scientific">candidate division WOR-3 bacterium</name>
    <dbReference type="NCBI Taxonomy" id="2052148"/>
    <lineage>
        <taxon>Bacteria</taxon>
        <taxon>Bacteria division WOR-3</taxon>
    </lineage>
</organism>
<evidence type="ECO:0000256" key="4">
    <source>
        <dbReference type="ARBA" id="ARBA00022490"/>
    </source>
</evidence>
<dbReference type="Gene3D" id="3.40.47.10">
    <property type="match status" value="1"/>
</dbReference>
<evidence type="ECO:0000256" key="5">
    <source>
        <dbReference type="ARBA" id="ARBA00022516"/>
    </source>
</evidence>
<protein>
    <recommendedName>
        <fullName evidence="3 12">Beta-ketoacyl-[acyl-carrier-protein] synthase III</fullName>
        <shortName evidence="12">Beta-ketoacyl-ACP synthase III</shortName>
        <shortName evidence="12">KAS III</shortName>
        <ecNumber evidence="3 12">2.3.1.180</ecNumber>
    </recommendedName>
    <alternativeName>
        <fullName evidence="12">3-oxoacyl-[acyl-carrier-protein] synthase 3</fullName>
    </alternativeName>
    <alternativeName>
        <fullName evidence="12">3-oxoacyl-[acyl-carrier-protein] synthase III</fullName>
    </alternativeName>
</protein>
<dbReference type="NCBIfam" id="NF006829">
    <property type="entry name" value="PRK09352.1"/>
    <property type="match status" value="1"/>
</dbReference>
<evidence type="ECO:0000256" key="1">
    <source>
        <dbReference type="ARBA" id="ARBA00005194"/>
    </source>
</evidence>
<evidence type="ECO:0000259" key="14">
    <source>
        <dbReference type="Pfam" id="PF08545"/>
    </source>
</evidence>
<evidence type="ECO:0000256" key="12">
    <source>
        <dbReference type="HAMAP-Rule" id="MF_01815"/>
    </source>
</evidence>
<dbReference type="NCBIfam" id="TIGR00747">
    <property type="entry name" value="fabH"/>
    <property type="match status" value="1"/>
</dbReference>
<comment type="subunit">
    <text evidence="12">Homodimer.</text>
</comment>
<evidence type="ECO:0000313" key="15">
    <source>
        <dbReference type="EMBL" id="HGK63991.1"/>
    </source>
</evidence>
<comment type="similarity">
    <text evidence="2 12">Belongs to the thiolase-like superfamily. FabH family.</text>
</comment>
<dbReference type="AlphaFoldDB" id="A0A7V4E346"/>
<evidence type="ECO:0000256" key="3">
    <source>
        <dbReference type="ARBA" id="ARBA00012333"/>
    </source>
</evidence>